<organism evidence="29 30">
    <name type="scientific">Neophocaena asiaeorientalis asiaeorientalis</name>
    <name type="common">Yangtze finless porpoise</name>
    <name type="synonym">Neophocaena phocaenoides subsp. asiaeorientalis</name>
    <dbReference type="NCBI Taxonomy" id="1706337"/>
    <lineage>
        <taxon>Eukaryota</taxon>
        <taxon>Metazoa</taxon>
        <taxon>Chordata</taxon>
        <taxon>Craniata</taxon>
        <taxon>Vertebrata</taxon>
        <taxon>Euteleostomi</taxon>
        <taxon>Mammalia</taxon>
        <taxon>Eutheria</taxon>
        <taxon>Laurasiatheria</taxon>
        <taxon>Artiodactyla</taxon>
        <taxon>Whippomorpha</taxon>
        <taxon>Cetacea</taxon>
        <taxon>Odontoceti</taxon>
        <taxon>Phocoenidae</taxon>
        <taxon>Neophocaena</taxon>
    </lineage>
</organism>
<keyword evidence="22" id="KW-0968">Cytoplasmic vesicle</keyword>
<keyword evidence="8" id="KW-0488">Methylation</keyword>
<dbReference type="FunFam" id="1.20.5.190:FF:000017">
    <property type="entry name" value="unconventional myosin-Ic isoform X1"/>
    <property type="match status" value="1"/>
</dbReference>
<evidence type="ECO:0000256" key="23">
    <source>
        <dbReference type="ARBA" id="ARBA00063700"/>
    </source>
</evidence>
<dbReference type="GO" id="GO:0051015">
    <property type="term" value="F:actin filament binding"/>
    <property type="evidence" value="ECO:0007669"/>
    <property type="project" value="TreeGrafter"/>
</dbReference>
<keyword evidence="17" id="KW-0472">Membrane</keyword>
<keyword evidence="19 26" id="KW-0009">Actin-binding</keyword>
<evidence type="ECO:0000256" key="2">
    <source>
        <dbReference type="ARBA" id="ARBA00004289"/>
    </source>
</evidence>
<feature type="binding site" evidence="26">
    <location>
        <begin position="121"/>
        <end position="128"/>
    </location>
    <ligand>
        <name>ATP</name>
        <dbReference type="ChEBI" id="CHEBI:30616"/>
    </ligand>
</feature>
<evidence type="ECO:0000256" key="10">
    <source>
        <dbReference type="ARBA" id="ARBA00022553"/>
    </source>
</evidence>
<dbReference type="InterPro" id="IPR036072">
    <property type="entry name" value="MYSc_Myo1"/>
</dbReference>
<evidence type="ECO:0000256" key="18">
    <source>
        <dbReference type="ARBA" id="ARBA00023175"/>
    </source>
</evidence>
<name>A0A341AQB1_NEOAA</name>
<dbReference type="PROSITE" id="PS51757">
    <property type="entry name" value="TH1"/>
    <property type="match status" value="1"/>
</dbReference>
<dbReference type="PROSITE" id="PS51456">
    <property type="entry name" value="MYOSIN_MOTOR"/>
    <property type="match status" value="1"/>
</dbReference>
<dbReference type="GO" id="GO:0016459">
    <property type="term" value="C:myosin complex"/>
    <property type="evidence" value="ECO:0007669"/>
    <property type="project" value="UniProtKB-KW"/>
</dbReference>
<dbReference type="InterPro" id="IPR036961">
    <property type="entry name" value="Kinesin_motor_dom_sf"/>
</dbReference>
<dbReference type="GO" id="GO:0005516">
    <property type="term" value="F:calmodulin binding"/>
    <property type="evidence" value="ECO:0007669"/>
    <property type="project" value="UniProtKB-KW"/>
</dbReference>
<dbReference type="Proteomes" id="UP000252040">
    <property type="component" value="Unplaced"/>
</dbReference>
<evidence type="ECO:0000256" key="7">
    <source>
        <dbReference type="ARBA" id="ARBA00022475"/>
    </source>
</evidence>
<dbReference type="GO" id="GO:0031410">
    <property type="term" value="C:cytoplasmic vesicle"/>
    <property type="evidence" value="ECO:0007669"/>
    <property type="project" value="UniProtKB-SubCell"/>
</dbReference>
<dbReference type="PANTHER" id="PTHR13140">
    <property type="entry name" value="MYOSIN"/>
    <property type="match status" value="1"/>
</dbReference>
<dbReference type="InterPro" id="IPR000048">
    <property type="entry name" value="IQ_motif_EF-hand-BS"/>
</dbReference>
<dbReference type="PANTHER" id="PTHR13140:SF255">
    <property type="entry name" value="UNCONVENTIONAL MYOSIN-IC"/>
    <property type="match status" value="1"/>
</dbReference>
<evidence type="ECO:0000256" key="16">
    <source>
        <dbReference type="ARBA" id="ARBA00023123"/>
    </source>
</evidence>
<keyword evidence="21" id="KW-0966">Cell projection</keyword>
<evidence type="ECO:0000256" key="1">
    <source>
        <dbReference type="ARBA" id="ARBA00004123"/>
    </source>
</evidence>
<keyword evidence="13 26" id="KW-0067">ATP-binding</keyword>
<evidence type="ECO:0000256" key="20">
    <source>
        <dbReference type="ARBA" id="ARBA00023242"/>
    </source>
</evidence>
<dbReference type="SMART" id="SM00242">
    <property type="entry name" value="MYSc"/>
    <property type="match status" value="1"/>
</dbReference>
<comment type="subunit">
    <text evidence="23">Interacts (via its IQ motifs) with CABP1 and CIB1; the interaction with CABP1 and CIB1 is calcium-dependent. Interacts (via tail domain) with PLEKHB1 (via PH domain); the interaction is not affected by the presence or absence of calcium and CALM. Interacts with POLR1A. Interacts with POLR2A. Component of the B-WICH complex, at least composed of SMARCA5/SNF2H, BAZ1B/WSTF, SF3B1, DEK, MYO1C, ERCC6, MYBBP1A and DDX21. Interacts (via its IQ motifs) with CALM; this precludes interaction with YWHAB. Interacts with YWHAB; this precludes interaction with CALM. Interacts with RPS6. Interacts with actin. Interacts with LLPH. Interacts with GLUT4. Interacts (via its IQ motifs) with SH3BGRL3; the interaction is dependent on calcium and takes place at membrane ruffles.</text>
</comment>
<keyword evidence="10" id="KW-0597">Phosphoprotein</keyword>
<dbReference type="Gene3D" id="1.10.10.820">
    <property type="match status" value="1"/>
</dbReference>
<dbReference type="Gene3D" id="1.20.120.720">
    <property type="entry name" value="Myosin VI head, motor domain, U50 subdomain"/>
    <property type="match status" value="1"/>
</dbReference>
<evidence type="ECO:0000259" key="27">
    <source>
        <dbReference type="PROSITE" id="PS51456"/>
    </source>
</evidence>
<keyword evidence="15" id="KW-0007">Acetylation</keyword>
<dbReference type="GO" id="GO:0005524">
    <property type="term" value="F:ATP binding"/>
    <property type="evidence" value="ECO:0007669"/>
    <property type="project" value="UniProtKB-UniRule"/>
</dbReference>
<gene>
    <name evidence="30" type="primary">MYO1C</name>
</gene>
<keyword evidence="14" id="KW-0112">Calmodulin-binding</keyword>
<dbReference type="GO" id="GO:0006897">
    <property type="term" value="P:endocytosis"/>
    <property type="evidence" value="ECO:0007669"/>
    <property type="project" value="TreeGrafter"/>
</dbReference>
<evidence type="ECO:0000256" key="24">
    <source>
        <dbReference type="ARBA" id="ARBA00068083"/>
    </source>
</evidence>
<dbReference type="InterPro" id="IPR010926">
    <property type="entry name" value="Myosin_TH1"/>
</dbReference>
<keyword evidence="11" id="KW-0677">Repeat</keyword>
<dbReference type="Gene3D" id="1.20.58.530">
    <property type="match status" value="1"/>
</dbReference>
<protein>
    <recommendedName>
        <fullName evidence="24">Unconventional myosin-Ic</fullName>
    </recommendedName>
    <alternativeName>
        <fullName evidence="25">Myosin I beta</fullName>
    </alternativeName>
</protein>
<feature type="domain" description="TH1" evidence="28">
    <location>
        <begin position="866"/>
        <end position="1042"/>
    </location>
</feature>
<comment type="subcellular location">
    <subcellularLocation>
        <location evidence="5">Cell projection</location>
        <location evidence="5">Ruffle membrane</location>
    </subcellularLocation>
    <subcellularLocation>
        <location evidence="2">Cell projection</location>
        <location evidence="2">Stereocilium membrane</location>
    </subcellularLocation>
    <subcellularLocation>
        <location evidence="4">Cytoplasm</location>
        <location evidence="4">Cell cortex</location>
    </subcellularLocation>
    <subcellularLocation>
        <location evidence="3">Cytoplasmic vesicle</location>
    </subcellularLocation>
    <subcellularLocation>
        <location evidence="1">Nucleus</location>
    </subcellularLocation>
</comment>
<evidence type="ECO:0000259" key="28">
    <source>
        <dbReference type="PROSITE" id="PS51757"/>
    </source>
</evidence>
<keyword evidence="29" id="KW-1185">Reference proteome</keyword>
<evidence type="ECO:0000256" key="14">
    <source>
        <dbReference type="ARBA" id="ARBA00022860"/>
    </source>
</evidence>
<keyword evidence="7" id="KW-1003">Cell membrane</keyword>
<dbReference type="FunFam" id="1.10.10.820:FF:000001">
    <property type="entry name" value="Myosin heavy chain"/>
    <property type="match status" value="1"/>
</dbReference>
<dbReference type="GO" id="GO:0032587">
    <property type="term" value="C:ruffle membrane"/>
    <property type="evidence" value="ECO:0007669"/>
    <property type="project" value="UniProtKB-SubCell"/>
</dbReference>
<evidence type="ECO:0000256" key="5">
    <source>
        <dbReference type="ARBA" id="ARBA00004632"/>
    </source>
</evidence>
<evidence type="ECO:0000256" key="25">
    <source>
        <dbReference type="ARBA" id="ARBA00078851"/>
    </source>
</evidence>
<reference evidence="30" key="1">
    <citation type="submission" date="2025-08" db="UniProtKB">
        <authorList>
            <consortium name="RefSeq"/>
        </authorList>
    </citation>
    <scope>IDENTIFICATION</scope>
    <source>
        <tissue evidence="30">Meat</tissue>
    </source>
</reference>
<dbReference type="AlphaFoldDB" id="A0A341AQB1"/>
<comment type="similarity">
    <text evidence="6 26">Belongs to the TRAFAC class myosin-kinesin ATPase superfamily. Myosin family.</text>
</comment>
<dbReference type="GeneID" id="112393904"/>
<keyword evidence="9" id="KW-0963">Cytoplasm</keyword>
<dbReference type="RefSeq" id="XP_024592104.1">
    <property type="nucleotide sequence ID" value="XM_024736336.1"/>
</dbReference>
<evidence type="ECO:0000313" key="29">
    <source>
        <dbReference type="Proteomes" id="UP000252040"/>
    </source>
</evidence>
<dbReference type="GO" id="GO:0005938">
    <property type="term" value="C:cell cortex"/>
    <property type="evidence" value="ECO:0007669"/>
    <property type="project" value="UniProtKB-SubCell"/>
</dbReference>
<feature type="region of interest" description="Actin-binding" evidence="26">
    <location>
        <begin position="589"/>
        <end position="611"/>
    </location>
</feature>
<dbReference type="Gene3D" id="3.40.850.10">
    <property type="entry name" value="Kinesin motor domain"/>
    <property type="match status" value="1"/>
</dbReference>
<dbReference type="GO" id="GO:0030048">
    <property type="term" value="P:actin filament-based movement"/>
    <property type="evidence" value="ECO:0007669"/>
    <property type="project" value="TreeGrafter"/>
</dbReference>
<evidence type="ECO:0000256" key="12">
    <source>
        <dbReference type="ARBA" id="ARBA00022741"/>
    </source>
</evidence>
<dbReference type="GO" id="GO:0060171">
    <property type="term" value="C:stereocilium membrane"/>
    <property type="evidence" value="ECO:0007669"/>
    <property type="project" value="UniProtKB-SubCell"/>
</dbReference>
<keyword evidence="12 26" id="KW-0547">Nucleotide-binding</keyword>
<dbReference type="Gene3D" id="1.20.5.190">
    <property type="match status" value="1"/>
</dbReference>
<dbReference type="PROSITE" id="PS50096">
    <property type="entry name" value="IQ"/>
    <property type="match status" value="2"/>
</dbReference>
<evidence type="ECO:0000256" key="26">
    <source>
        <dbReference type="PROSITE-ProRule" id="PRU00782"/>
    </source>
</evidence>
<evidence type="ECO:0000256" key="13">
    <source>
        <dbReference type="ARBA" id="ARBA00022840"/>
    </source>
</evidence>
<feature type="domain" description="Myosin motor" evidence="27">
    <location>
        <begin position="28"/>
        <end position="712"/>
    </location>
</feature>
<dbReference type="PRINTS" id="PR00193">
    <property type="entry name" value="MYOSINHEAVY"/>
</dbReference>
<dbReference type="InterPro" id="IPR027417">
    <property type="entry name" value="P-loop_NTPase"/>
</dbReference>
<evidence type="ECO:0000256" key="11">
    <source>
        <dbReference type="ARBA" id="ARBA00022737"/>
    </source>
</evidence>
<dbReference type="Gene3D" id="6.20.240.20">
    <property type="match status" value="1"/>
</dbReference>
<evidence type="ECO:0000313" key="30">
    <source>
        <dbReference type="RefSeq" id="XP_024592104.1"/>
    </source>
</evidence>
<dbReference type="Pfam" id="PF00063">
    <property type="entry name" value="Myosin_head"/>
    <property type="match status" value="1"/>
</dbReference>
<keyword evidence="18 26" id="KW-0505">Motor protein</keyword>
<dbReference type="Pfam" id="PF00612">
    <property type="entry name" value="IQ"/>
    <property type="match status" value="2"/>
</dbReference>
<evidence type="ECO:0000256" key="8">
    <source>
        <dbReference type="ARBA" id="ARBA00022481"/>
    </source>
</evidence>
<dbReference type="CTD" id="4641"/>
<evidence type="ECO:0000256" key="4">
    <source>
        <dbReference type="ARBA" id="ARBA00004544"/>
    </source>
</evidence>
<dbReference type="CDD" id="cd23766">
    <property type="entry name" value="IQCG"/>
    <property type="match status" value="1"/>
</dbReference>
<evidence type="ECO:0000256" key="21">
    <source>
        <dbReference type="ARBA" id="ARBA00023273"/>
    </source>
</evidence>
<dbReference type="FunFam" id="1.20.58.530:FF:000004">
    <property type="entry name" value="Unconventional myosin ID"/>
    <property type="match status" value="1"/>
</dbReference>
<dbReference type="FunFam" id="3.40.850.10:FF:000101">
    <property type="entry name" value="Slow myosin heavy chain 2"/>
    <property type="match status" value="1"/>
</dbReference>
<evidence type="ECO:0000256" key="9">
    <source>
        <dbReference type="ARBA" id="ARBA00022490"/>
    </source>
</evidence>
<dbReference type="SMART" id="SM00015">
    <property type="entry name" value="IQ"/>
    <property type="match status" value="2"/>
</dbReference>
<dbReference type="GO" id="GO:0007015">
    <property type="term" value="P:actin filament organization"/>
    <property type="evidence" value="ECO:0007669"/>
    <property type="project" value="TreeGrafter"/>
</dbReference>
<evidence type="ECO:0000256" key="17">
    <source>
        <dbReference type="ARBA" id="ARBA00023136"/>
    </source>
</evidence>
<dbReference type="GO" id="GO:0005902">
    <property type="term" value="C:microvillus"/>
    <property type="evidence" value="ECO:0007669"/>
    <property type="project" value="TreeGrafter"/>
</dbReference>
<keyword evidence="16 26" id="KW-0518">Myosin</keyword>
<sequence length="1046" mass="119949">MRYRASALGSDGVRVTMESALTARDRVGVQDFVLLENFTSEAAFIENLRRRFRENLIYTYIGPVLVSVNPYRDLQIYSRQHMERYRGVSFYEVPPHLFAVADTAYRALRTERRDQAVMISGESGAGKTEATKRLLQFYAETCPAPERGGAVRDRLLQSNPVLEAFGNAKTLRNDNSSRFGKYMDVQFDFKGAPVGGHILSYLLEKSRVVHQNHGERNFHIFYQLLEGGEEETLRRLGLERNPQSYLYLVKGQCAKVSSINDKNDWKVVRKALTVIDFTEDEVEDLLSIVASVLHLGNIHFAADEESNAQVTTENQLKYLTRLLGVEGSTLREALTHRKIIAKGEELLSPLNLEQAAYARDALAKAVYSRTFTWLVAKINRSLASKDAESPSWRSTTVLGLLDIYGFEVFQNNSFEQFCINYCNEKLQQLFIELTLKSEQEEYEAEGIAWEPVQYFNNKIICDLVEEKFKGIISILDEECLRPGEATDLTFLEKLEDTVKHHPHFLTHKLADQRTRKSLGRGEFRLLHYAGEVTYNVTGFLDKNNDLLFRNLKEAMCSSENPIMSQCFDRSELSDKKRPETVATQFKMSLLQLVEILKSKEPAYVRCIKPNDAKQPGRFDEVLIRHQVKYLGLMENLRVRRAGFAYRRKYEAFLQRYKSLCPETWPIWAGRPQDGVAVLVRHLGYKPEEYKMGRTKIFIRFPKTLFATEDALEVRRQSLATKIQATWRGFHWRQKFLRVKRSAICIQSWWRGTLGRRKAAKRKWAAQTIRQLIRGFILRHAPRCPENAFFLDHVRTSFLLNLRRQLPRNILDTSWPTPPPALREASELLRELCRKNMVWKYCRSISPEWKQQLQQKAIASEIFKGKKDNYPQSVPRLFISTRLGADEISPKVLQALGSEPIQYAVPVVKYDRKGYKPRSRQLLLTPSAVVIVEDAKVKQRIEYANLTGISVSSLSDSLFVLHVQREDNKQKGDVVLQSDHVIETLTKTALSADRVNNINININQGSITFAGGPGRDGIIDFTTGSELLVTKAKNGHLAVVAPRLNSR</sequence>
<accession>A0A341AQB1</accession>
<evidence type="ECO:0000256" key="3">
    <source>
        <dbReference type="ARBA" id="ARBA00004541"/>
    </source>
</evidence>
<dbReference type="Pfam" id="PF06017">
    <property type="entry name" value="Myosin_TH1"/>
    <property type="match status" value="1"/>
</dbReference>
<dbReference type="SUPFAM" id="SSF52540">
    <property type="entry name" value="P-loop containing nucleoside triphosphate hydrolases"/>
    <property type="match status" value="1"/>
</dbReference>
<dbReference type="CDD" id="cd01378">
    <property type="entry name" value="MYSc_Myo1"/>
    <property type="match status" value="1"/>
</dbReference>
<proteinExistence type="inferred from homology"/>
<keyword evidence="20" id="KW-0539">Nucleus</keyword>
<evidence type="ECO:0000256" key="19">
    <source>
        <dbReference type="ARBA" id="ARBA00023203"/>
    </source>
</evidence>
<dbReference type="GO" id="GO:0000146">
    <property type="term" value="F:microfilament motor activity"/>
    <property type="evidence" value="ECO:0007669"/>
    <property type="project" value="TreeGrafter"/>
</dbReference>
<dbReference type="InterPro" id="IPR001609">
    <property type="entry name" value="Myosin_head_motor_dom-like"/>
</dbReference>
<evidence type="ECO:0000256" key="22">
    <source>
        <dbReference type="ARBA" id="ARBA00023329"/>
    </source>
</evidence>
<dbReference type="FunFam" id="1.20.120.720:FF:000013">
    <property type="entry name" value="unconventional myosin-Ic isoform X2"/>
    <property type="match status" value="1"/>
</dbReference>
<dbReference type="GO" id="GO:0005634">
    <property type="term" value="C:nucleus"/>
    <property type="evidence" value="ECO:0007669"/>
    <property type="project" value="UniProtKB-SubCell"/>
</dbReference>
<evidence type="ECO:0000256" key="15">
    <source>
        <dbReference type="ARBA" id="ARBA00022990"/>
    </source>
</evidence>
<evidence type="ECO:0000256" key="6">
    <source>
        <dbReference type="ARBA" id="ARBA00008314"/>
    </source>
</evidence>